<dbReference type="EMBL" id="CAMPGE010029915">
    <property type="protein sequence ID" value="CAI2387405.1"/>
    <property type="molecule type" value="Genomic_DNA"/>
</dbReference>
<accession>A0AAD1YA12</accession>
<name>A0AAD1YA12_EUPCR</name>
<protein>
    <submittedName>
        <fullName evidence="1">Uncharacterized protein</fullName>
    </submittedName>
</protein>
<keyword evidence="2" id="KW-1185">Reference proteome</keyword>
<organism evidence="1 2">
    <name type="scientific">Euplotes crassus</name>
    <dbReference type="NCBI Taxonomy" id="5936"/>
    <lineage>
        <taxon>Eukaryota</taxon>
        <taxon>Sar</taxon>
        <taxon>Alveolata</taxon>
        <taxon>Ciliophora</taxon>
        <taxon>Intramacronucleata</taxon>
        <taxon>Spirotrichea</taxon>
        <taxon>Hypotrichia</taxon>
        <taxon>Euplotida</taxon>
        <taxon>Euplotidae</taxon>
        <taxon>Moneuplotes</taxon>
    </lineage>
</organism>
<dbReference type="AlphaFoldDB" id="A0AAD1YA12"/>
<dbReference type="Proteomes" id="UP001295684">
    <property type="component" value="Unassembled WGS sequence"/>
</dbReference>
<gene>
    <name evidence="1" type="ORF">ECRASSUSDP1_LOCUS29037</name>
</gene>
<proteinExistence type="predicted"/>
<comment type="caution">
    <text evidence="1">The sequence shown here is derived from an EMBL/GenBank/DDBJ whole genome shotgun (WGS) entry which is preliminary data.</text>
</comment>
<reference evidence="1" key="1">
    <citation type="submission" date="2023-07" db="EMBL/GenBank/DDBJ databases">
        <authorList>
            <consortium name="AG Swart"/>
            <person name="Singh M."/>
            <person name="Singh A."/>
            <person name="Seah K."/>
            <person name="Emmerich C."/>
        </authorList>
    </citation>
    <scope>NUCLEOTIDE SEQUENCE</scope>
    <source>
        <strain evidence="1">DP1</strain>
    </source>
</reference>
<evidence type="ECO:0000313" key="1">
    <source>
        <dbReference type="EMBL" id="CAI2387405.1"/>
    </source>
</evidence>
<sequence length="126" mass="14168">MKSSSSDQDVWADECQILCEDECTPQIPKGTKQFCNTLKSNKGKANKADFERMDVLDFPSRGPRNVAKSSRPGSRVLKTLFKFNHLKYSKPKSQSYGCALSFSPDKMQCTQLRKIPSSDILKSLRG</sequence>
<evidence type="ECO:0000313" key="2">
    <source>
        <dbReference type="Proteomes" id="UP001295684"/>
    </source>
</evidence>